<reference evidence="2 3" key="1">
    <citation type="submission" date="2020-08" db="EMBL/GenBank/DDBJ databases">
        <title>Genomic Encyclopedia of Type Strains, Phase IV (KMG-IV): sequencing the most valuable type-strain genomes for metagenomic binning, comparative biology and taxonomic classification.</title>
        <authorList>
            <person name="Goeker M."/>
        </authorList>
    </citation>
    <scope>NUCLEOTIDE SEQUENCE [LARGE SCALE GENOMIC DNA]</scope>
    <source>
        <strain evidence="2 3">YIM 65646</strain>
    </source>
</reference>
<dbReference type="GO" id="GO:0016301">
    <property type="term" value="F:kinase activity"/>
    <property type="evidence" value="ECO:0007669"/>
    <property type="project" value="UniProtKB-KW"/>
</dbReference>
<gene>
    <name evidence="2" type="ORF">HNR73_005944</name>
</gene>
<name>A0A841FQE8_9ACTN</name>
<evidence type="ECO:0000259" key="1">
    <source>
        <dbReference type="Pfam" id="PF00485"/>
    </source>
</evidence>
<protein>
    <submittedName>
        <fullName evidence="2">Pantothenate kinase</fullName>
    </submittedName>
</protein>
<keyword evidence="2" id="KW-0418">Kinase</keyword>
<feature type="domain" description="Phosphoribulokinase/uridine kinase" evidence="1">
    <location>
        <begin position="27"/>
        <end position="176"/>
    </location>
</feature>
<proteinExistence type="predicted"/>
<dbReference type="InterPro" id="IPR006083">
    <property type="entry name" value="PRK/URK"/>
</dbReference>
<dbReference type="AlphaFoldDB" id="A0A841FQE8"/>
<dbReference type="PANTHER" id="PTHR10285">
    <property type="entry name" value="URIDINE KINASE"/>
    <property type="match status" value="1"/>
</dbReference>
<dbReference type="Proteomes" id="UP000548476">
    <property type="component" value="Unassembled WGS sequence"/>
</dbReference>
<dbReference type="Pfam" id="PF00485">
    <property type="entry name" value="PRK"/>
    <property type="match status" value="1"/>
</dbReference>
<accession>A0A841FQE8</accession>
<dbReference type="EMBL" id="JACHGT010000015">
    <property type="protein sequence ID" value="MBB6038064.1"/>
    <property type="molecule type" value="Genomic_DNA"/>
</dbReference>
<dbReference type="InterPro" id="IPR027417">
    <property type="entry name" value="P-loop_NTPase"/>
</dbReference>
<dbReference type="GO" id="GO:0005524">
    <property type="term" value="F:ATP binding"/>
    <property type="evidence" value="ECO:0007669"/>
    <property type="project" value="InterPro"/>
</dbReference>
<dbReference type="NCBIfam" id="NF006743">
    <property type="entry name" value="PRK09270.1-2"/>
    <property type="match status" value="1"/>
</dbReference>
<dbReference type="SUPFAM" id="SSF52540">
    <property type="entry name" value="P-loop containing nucleoside triphosphate hydrolases"/>
    <property type="match status" value="1"/>
</dbReference>
<dbReference type="RefSeq" id="WP_239122161.1">
    <property type="nucleotide sequence ID" value="NZ_BONT01000048.1"/>
</dbReference>
<evidence type="ECO:0000313" key="2">
    <source>
        <dbReference type="EMBL" id="MBB6038064.1"/>
    </source>
</evidence>
<sequence length="219" mass="23239">MVQEVVESVEGCVARAGVLARGGGRRVLGITGAPGAGKSTVARRVVAALGDLAVYVPMDGFHLAQVELARLGRTARKGAPDTFDADGYVALLRRVRDVGNVGDATVYAPEFRRDLEEPIVGAIAVEASTPLVVTEGNYLLLGEGPFGAVAALLDESWYVEVPEDLRMNRLVERHRAYGKTPAAAREWAYGSDQRNAVLVEGARERAGVLVSLAEGQASR</sequence>
<organism evidence="2 3">
    <name type="scientific">Phytomonospora endophytica</name>
    <dbReference type="NCBI Taxonomy" id="714109"/>
    <lineage>
        <taxon>Bacteria</taxon>
        <taxon>Bacillati</taxon>
        <taxon>Actinomycetota</taxon>
        <taxon>Actinomycetes</taxon>
        <taxon>Micromonosporales</taxon>
        <taxon>Micromonosporaceae</taxon>
        <taxon>Phytomonospora</taxon>
    </lineage>
</organism>
<keyword evidence="3" id="KW-1185">Reference proteome</keyword>
<dbReference type="Gene3D" id="3.40.50.300">
    <property type="entry name" value="P-loop containing nucleotide triphosphate hydrolases"/>
    <property type="match status" value="1"/>
</dbReference>
<keyword evidence="2" id="KW-0808">Transferase</keyword>
<evidence type="ECO:0000313" key="3">
    <source>
        <dbReference type="Proteomes" id="UP000548476"/>
    </source>
</evidence>
<comment type="caution">
    <text evidence="2">The sequence shown here is derived from an EMBL/GenBank/DDBJ whole genome shotgun (WGS) entry which is preliminary data.</text>
</comment>